<dbReference type="Proteomes" id="UP000469890">
    <property type="component" value="Unassembled WGS sequence"/>
</dbReference>
<evidence type="ECO:0000256" key="1">
    <source>
        <dbReference type="SAM" id="MobiDB-lite"/>
    </source>
</evidence>
<reference evidence="2 3" key="1">
    <citation type="submission" date="2019-09" db="EMBL/GenBank/DDBJ databases">
        <authorList>
            <consortium name="DOE Joint Genome Institute"/>
            <person name="Mondo S.J."/>
            <person name="Navarro-Mendoza M.I."/>
            <person name="Perez-Arques C."/>
            <person name="Panchal S."/>
            <person name="Nicolas F.E."/>
            <person name="Ganguly P."/>
            <person name="Pangilinan J."/>
            <person name="Grigoriev I."/>
            <person name="Heitman J."/>
            <person name="Sanya K."/>
            <person name="Garre V."/>
        </authorList>
    </citation>
    <scope>NUCLEOTIDE SEQUENCE [LARGE SCALE GENOMIC DNA]</scope>
    <source>
        <strain evidence="2 3">MU402</strain>
    </source>
</reference>
<feature type="compositionally biased region" description="Acidic residues" evidence="1">
    <location>
        <begin position="75"/>
        <end position="86"/>
    </location>
</feature>
<dbReference type="EMBL" id="JAAECE010000005">
    <property type="protein sequence ID" value="KAF1800820.1"/>
    <property type="molecule type" value="Genomic_DNA"/>
</dbReference>
<feature type="region of interest" description="Disordered" evidence="1">
    <location>
        <begin position="59"/>
        <end position="110"/>
    </location>
</feature>
<gene>
    <name evidence="2" type="ORF">FB192DRAFT_1382501</name>
</gene>
<protein>
    <submittedName>
        <fullName evidence="2">Uncharacterized protein</fullName>
    </submittedName>
</protein>
<evidence type="ECO:0000313" key="3">
    <source>
        <dbReference type="Proteomes" id="UP000469890"/>
    </source>
</evidence>
<dbReference type="AlphaFoldDB" id="A0A8H4BET9"/>
<proteinExistence type="predicted"/>
<comment type="caution">
    <text evidence="2">The sequence shown here is derived from an EMBL/GenBank/DDBJ whole genome shotgun (WGS) entry which is preliminary data.</text>
</comment>
<organism evidence="2 3">
    <name type="scientific">Mucor circinelloides f. lusitanicus</name>
    <name type="common">Mucor racemosus var. lusitanicus</name>
    <dbReference type="NCBI Taxonomy" id="29924"/>
    <lineage>
        <taxon>Eukaryota</taxon>
        <taxon>Fungi</taxon>
        <taxon>Fungi incertae sedis</taxon>
        <taxon>Mucoromycota</taxon>
        <taxon>Mucoromycotina</taxon>
        <taxon>Mucoromycetes</taxon>
        <taxon>Mucorales</taxon>
        <taxon>Mucorineae</taxon>
        <taxon>Mucoraceae</taxon>
        <taxon>Mucor</taxon>
    </lineage>
</organism>
<accession>A0A8H4BET9</accession>
<evidence type="ECO:0000313" key="2">
    <source>
        <dbReference type="EMBL" id="KAF1800820.1"/>
    </source>
</evidence>
<sequence>MSNYHHQSNPHPNGLYRPMAEQNQHIQSISYSKLAEYYDQTRIDLPMRKYVLIANLLREPSSPSSESEQHWFDTCLDELDREEEEERERQLEQEQAQEQEQEQLNKAKFQRRKPDLHVHTFYNYRNGSGFLVCTSNL</sequence>
<name>A0A8H4BET9_MUCCL</name>